<dbReference type="Proteomes" id="UP000322214">
    <property type="component" value="Chromosome"/>
</dbReference>
<evidence type="ECO:0000313" key="3">
    <source>
        <dbReference type="Proteomes" id="UP000322214"/>
    </source>
</evidence>
<keyword evidence="3" id="KW-1185">Reference proteome</keyword>
<evidence type="ECO:0000313" key="2">
    <source>
        <dbReference type="EMBL" id="QEG21857.1"/>
    </source>
</evidence>
<feature type="signal peptide" evidence="1">
    <location>
        <begin position="1"/>
        <end position="22"/>
    </location>
</feature>
<proteinExistence type="predicted"/>
<reference evidence="2 3" key="1">
    <citation type="submission" date="2019-08" db="EMBL/GenBank/DDBJ databases">
        <title>Deep-cultivation of Planctomycetes and their phenomic and genomic characterization uncovers novel biology.</title>
        <authorList>
            <person name="Wiegand S."/>
            <person name="Jogler M."/>
            <person name="Boedeker C."/>
            <person name="Pinto D."/>
            <person name="Vollmers J."/>
            <person name="Rivas-Marin E."/>
            <person name="Kohn T."/>
            <person name="Peeters S.H."/>
            <person name="Heuer A."/>
            <person name="Rast P."/>
            <person name="Oberbeckmann S."/>
            <person name="Bunk B."/>
            <person name="Jeske O."/>
            <person name="Meyerdierks A."/>
            <person name="Storesund J.E."/>
            <person name="Kallscheuer N."/>
            <person name="Luecker S."/>
            <person name="Lage O.M."/>
            <person name="Pohl T."/>
            <person name="Merkel B.J."/>
            <person name="Hornburger P."/>
            <person name="Mueller R.-W."/>
            <person name="Bruemmer F."/>
            <person name="Labrenz M."/>
            <person name="Spormann A.M."/>
            <person name="Op den Camp H."/>
            <person name="Overmann J."/>
            <person name="Amann R."/>
            <person name="Jetten M.S.M."/>
            <person name="Mascher T."/>
            <person name="Medema M.H."/>
            <person name="Devos D.P."/>
            <person name="Kaster A.-K."/>
            <person name="Ovreas L."/>
            <person name="Rohde M."/>
            <person name="Galperin M.Y."/>
            <person name="Jogler C."/>
        </authorList>
    </citation>
    <scope>NUCLEOTIDE SEQUENCE [LARGE SCALE GENOMIC DNA]</scope>
    <source>
        <strain evidence="2 3">FC18</strain>
    </source>
</reference>
<sequence precursor="true">MIKTSFLAVVALVALTCSSAFGQGYFAVAPSDLGLPSGSGPINGIFDISGLLSESANTVTVQIANGHVSSITDSWTVGEGTTTSFTLGGSSMAEAFVNHGANLGSEAFQNGSLSRDGITASAGETWTQTSDLDSDYTAGQSGSDYFIDYSGLETNQLESNSVGFRWASDQPVSTFSVFSSNTTDLNNNYTVGFRTVSAVPEPAASVVLAFAGLAFLRRKRS</sequence>
<keyword evidence="1" id="KW-0732">Signal</keyword>
<dbReference type="EMBL" id="CP042912">
    <property type="protein sequence ID" value="QEG21857.1"/>
    <property type="molecule type" value="Genomic_DNA"/>
</dbReference>
<dbReference type="RefSeq" id="WP_075085529.1">
    <property type="nucleotide sequence ID" value="NZ_CP042912.1"/>
</dbReference>
<dbReference type="AlphaFoldDB" id="A0A5B9P5K3"/>
<protein>
    <recommendedName>
        <fullName evidence="4">PEP-CTERM protein-sorting domain-containing protein</fullName>
    </recommendedName>
</protein>
<gene>
    <name evidence="2" type="ORF">MFFC18_17180</name>
</gene>
<dbReference type="KEGG" id="mff:MFFC18_17180"/>
<organism evidence="2 3">
    <name type="scientific">Mariniblastus fucicola</name>
    <dbReference type="NCBI Taxonomy" id="980251"/>
    <lineage>
        <taxon>Bacteria</taxon>
        <taxon>Pseudomonadati</taxon>
        <taxon>Planctomycetota</taxon>
        <taxon>Planctomycetia</taxon>
        <taxon>Pirellulales</taxon>
        <taxon>Pirellulaceae</taxon>
        <taxon>Mariniblastus</taxon>
    </lineage>
</organism>
<evidence type="ECO:0008006" key="4">
    <source>
        <dbReference type="Google" id="ProtNLM"/>
    </source>
</evidence>
<feature type="chain" id="PRO_5023012663" description="PEP-CTERM protein-sorting domain-containing protein" evidence="1">
    <location>
        <begin position="23"/>
        <end position="221"/>
    </location>
</feature>
<accession>A0A5B9P5K3</accession>
<name>A0A5B9P5K3_9BACT</name>
<evidence type="ECO:0000256" key="1">
    <source>
        <dbReference type="SAM" id="SignalP"/>
    </source>
</evidence>